<dbReference type="Proteomes" id="UP000292445">
    <property type="component" value="Unassembled WGS sequence"/>
</dbReference>
<protein>
    <submittedName>
        <fullName evidence="3">Trans-feruloyl-CoA synthase</fullName>
    </submittedName>
</protein>
<dbReference type="Gene3D" id="3.40.50.12780">
    <property type="entry name" value="N-terminal domain of ligase-like"/>
    <property type="match status" value="1"/>
</dbReference>
<dbReference type="InterPro" id="IPR000873">
    <property type="entry name" value="AMP-dep_synth/lig_dom"/>
</dbReference>
<evidence type="ECO:0000256" key="1">
    <source>
        <dbReference type="SAM" id="MobiDB-lite"/>
    </source>
</evidence>
<evidence type="ECO:0000313" key="4">
    <source>
        <dbReference type="Proteomes" id="UP000292445"/>
    </source>
</evidence>
<feature type="domain" description="AMP-dependent synthetase/ligase" evidence="2">
    <location>
        <begin position="50"/>
        <end position="429"/>
    </location>
</feature>
<dbReference type="Pfam" id="PF00501">
    <property type="entry name" value="AMP-binding"/>
    <property type="match status" value="1"/>
</dbReference>
<organism evidence="3 4">
    <name type="scientific">Pigmentiphaga kullae</name>
    <dbReference type="NCBI Taxonomy" id="151784"/>
    <lineage>
        <taxon>Bacteria</taxon>
        <taxon>Pseudomonadati</taxon>
        <taxon>Pseudomonadota</taxon>
        <taxon>Betaproteobacteria</taxon>
        <taxon>Burkholderiales</taxon>
        <taxon>Alcaligenaceae</taxon>
        <taxon>Pigmentiphaga</taxon>
    </lineage>
</organism>
<dbReference type="CDD" id="cd05921">
    <property type="entry name" value="FCS"/>
    <property type="match status" value="1"/>
</dbReference>
<gene>
    <name evidence="3" type="ORF">EV675_3556</name>
</gene>
<dbReference type="RefSeq" id="WP_130358544.1">
    <property type="nucleotide sequence ID" value="NZ_SGXC01000002.1"/>
</dbReference>
<keyword evidence="4" id="KW-1185">Reference proteome</keyword>
<dbReference type="OrthoDB" id="9766486at2"/>
<dbReference type="Pfam" id="PF23562">
    <property type="entry name" value="AMP-binding_C_3"/>
    <property type="match status" value="1"/>
</dbReference>
<dbReference type="PANTHER" id="PTHR24096">
    <property type="entry name" value="LONG-CHAIN-FATTY-ACID--COA LIGASE"/>
    <property type="match status" value="1"/>
</dbReference>
<accession>A0A4Q7NDB1</accession>
<reference evidence="3 4" key="1">
    <citation type="submission" date="2019-02" db="EMBL/GenBank/DDBJ databases">
        <title>Genomic Encyclopedia of Type Strains, Phase IV (KMG-IV): sequencing the most valuable type-strain genomes for metagenomic binning, comparative biology and taxonomic classification.</title>
        <authorList>
            <person name="Goeker M."/>
        </authorList>
    </citation>
    <scope>NUCLEOTIDE SEQUENCE [LARGE SCALE GENOMIC DNA]</scope>
    <source>
        <strain evidence="3 4">K24</strain>
    </source>
</reference>
<dbReference type="EMBL" id="SGXC01000002">
    <property type="protein sequence ID" value="RZS80943.1"/>
    <property type="molecule type" value="Genomic_DNA"/>
</dbReference>
<dbReference type="SUPFAM" id="SSF56801">
    <property type="entry name" value="Acetyl-CoA synthetase-like"/>
    <property type="match status" value="1"/>
</dbReference>
<sequence length="623" mass="67661">MTTAHIPYRQASRGGSLSAHIERRDDGTLRLRSTEPLRPYPGRLTDCLLHWAAMYPDRLFAAKRRDGGAWTEMRYGDALHKARAIAQALIDRGLSVDRPIVVLSDNDLEHLQVALGAMLAGVPYAPISAAYSLVSQDFAKLEHTLKVLTPGLVFVSDATAYARAIAAKVPADVEVVAVRGEVPGRRLTRYDELLATPATDAVDAAHARVTPDTIVKFLFTSGSTQLPKAVINTQRMLCANQQMLVQCLRFLAEEPPVLVDWLPWNHTFGGNHNIGIALYNGGTLYIDEGKPTPQGMAETLRNLREISPTIYFNVPKGFEEIVAAIERDEALGRTFLARVKAFFFSGAGLSPQVWERLDLAAQRLCGERIRMLTGLGMTETAPFALCANSDLVFSGVIGLPAPGLEVKLVPVQGKLEVRYRGPTVTPGYWRAPQQTAESFDEDGYFRSGDAARPIDPERLELGLAFDGRISEDFKLSTGTFVSTGPLRARIIAAGEPYVQDVVIAGLNRNDVGVLIFPRMAECRQLAGLAADAAPAQVLAAPAVREMFQELVDRLWASGTGSATRVARALVLDAPPSIDLGEATDKGSINQRNVLKHRADAVELMYAGTDPRVILPHTSPGSPS</sequence>
<comment type="caution">
    <text evidence="3">The sequence shown here is derived from an EMBL/GenBank/DDBJ whole genome shotgun (WGS) entry which is preliminary data.</text>
</comment>
<dbReference type="AlphaFoldDB" id="A0A4Q7NDB1"/>
<evidence type="ECO:0000259" key="2">
    <source>
        <dbReference type="Pfam" id="PF00501"/>
    </source>
</evidence>
<proteinExistence type="predicted"/>
<feature type="region of interest" description="Disordered" evidence="1">
    <location>
        <begin position="1"/>
        <end position="20"/>
    </location>
</feature>
<evidence type="ECO:0000313" key="3">
    <source>
        <dbReference type="EMBL" id="RZS80943.1"/>
    </source>
</evidence>
<dbReference type="InterPro" id="IPR042099">
    <property type="entry name" value="ANL_N_sf"/>
</dbReference>
<dbReference type="GO" id="GO:0016405">
    <property type="term" value="F:CoA-ligase activity"/>
    <property type="evidence" value="ECO:0007669"/>
    <property type="project" value="TreeGrafter"/>
</dbReference>
<name>A0A4Q7NDB1_9BURK</name>
<dbReference type="PANTHER" id="PTHR24096:SF420">
    <property type="entry name" value="LONG-CHAIN-FATTY-ACID--COA LIGASE-RELATED"/>
    <property type="match status" value="1"/>
</dbReference>